<feature type="transmembrane region" description="Helical" evidence="8">
    <location>
        <begin position="119"/>
        <end position="146"/>
    </location>
</feature>
<reference evidence="9" key="1">
    <citation type="journal article" date="2021" name="PeerJ">
        <title>Extensive microbial diversity within the chicken gut microbiome revealed by metagenomics and culture.</title>
        <authorList>
            <person name="Gilroy R."/>
            <person name="Ravi A."/>
            <person name="Getino M."/>
            <person name="Pursley I."/>
            <person name="Horton D.L."/>
            <person name="Alikhan N.F."/>
            <person name="Baker D."/>
            <person name="Gharbi K."/>
            <person name="Hall N."/>
            <person name="Watson M."/>
            <person name="Adriaenssens E.M."/>
            <person name="Foster-Nyarko E."/>
            <person name="Jarju S."/>
            <person name="Secka A."/>
            <person name="Antonio M."/>
            <person name="Oren A."/>
            <person name="Chaudhuri R.R."/>
            <person name="La Ragione R."/>
            <person name="Hildebrand F."/>
            <person name="Pallen M.J."/>
        </authorList>
    </citation>
    <scope>NUCLEOTIDE SEQUENCE</scope>
    <source>
        <strain evidence="9">CHK169-11906</strain>
    </source>
</reference>
<protein>
    <submittedName>
        <fullName evidence="9">Undecaprenyl/decaprenyl-phosphate alpha-N-acetylglucosaminyl 1-phosphate transferase</fullName>
    </submittedName>
</protein>
<dbReference type="GO" id="GO:0016780">
    <property type="term" value="F:phosphotransferase activity, for other substituted phosphate groups"/>
    <property type="evidence" value="ECO:0007669"/>
    <property type="project" value="InterPro"/>
</dbReference>
<keyword evidence="2" id="KW-1003">Cell membrane</keyword>
<organism evidence="9 10">
    <name type="scientific">Candidatus Alistipes avicola</name>
    <dbReference type="NCBI Taxonomy" id="2838432"/>
    <lineage>
        <taxon>Bacteria</taxon>
        <taxon>Pseudomonadati</taxon>
        <taxon>Bacteroidota</taxon>
        <taxon>Bacteroidia</taxon>
        <taxon>Bacteroidales</taxon>
        <taxon>Rikenellaceae</taxon>
        <taxon>Alistipes</taxon>
    </lineage>
</organism>
<gene>
    <name evidence="9" type="ORF">H9779_06055</name>
</gene>
<evidence type="ECO:0000256" key="2">
    <source>
        <dbReference type="ARBA" id="ARBA00022475"/>
    </source>
</evidence>
<feature type="transmembrane region" description="Helical" evidence="8">
    <location>
        <begin position="177"/>
        <end position="194"/>
    </location>
</feature>
<evidence type="ECO:0000256" key="7">
    <source>
        <dbReference type="PIRSR" id="PIRSR600715-1"/>
    </source>
</evidence>
<name>A0A9D2L4M6_9BACT</name>
<comment type="cofactor">
    <cofactor evidence="7">
        <name>Mg(2+)</name>
        <dbReference type="ChEBI" id="CHEBI:18420"/>
    </cofactor>
</comment>
<proteinExistence type="predicted"/>
<feature type="binding site" evidence="7">
    <location>
        <position position="169"/>
    </location>
    <ligand>
        <name>Mg(2+)</name>
        <dbReference type="ChEBI" id="CHEBI:18420"/>
    </ligand>
</feature>
<comment type="subcellular location">
    <subcellularLocation>
        <location evidence="1">Cell membrane</location>
        <topology evidence="1">Multi-pass membrane protein</topology>
    </subcellularLocation>
</comment>
<feature type="transmembrane region" description="Helical" evidence="8">
    <location>
        <begin position="200"/>
        <end position="218"/>
    </location>
</feature>
<feature type="transmembrane region" description="Helical" evidence="8">
    <location>
        <begin position="340"/>
        <end position="358"/>
    </location>
</feature>
<dbReference type="PANTHER" id="PTHR22926">
    <property type="entry name" value="PHOSPHO-N-ACETYLMURAMOYL-PENTAPEPTIDE-TRANSFERASE"/>
    <property type="match status" value="1"/>
</dbReference>
<accession>A0A9D2L4M6</accession>
<evidence type="ECO:0000256" key="1">
    <source>
        <dbReference type="ARBA" id="ARBA00004651"/>
    </source>
</evidence>
<dbReference type="InterPro" id="IPR018480">
    <property type="entry name" value="PNAcMuramoyl-5peptid_Trfase_CS"/>
</dbReference>
<feature type="transmembrane region" description="Helical" evidence="8">
    <location>
        <begin position="316"/>
        <end position="334"/>
    </location>
</feature>
<evidence type="ECO:0000313" key="10">
    <source>
        <dbReference type="Proteomes" id="UP000824259"/>
    </source>
</evidence>
<keyword evidence="3 9" id="KW-0808">Transferase</keyword>
<keyword evidence="4 8" id="KW-0812">Transmembrane</keyword>
<dbReference type="GO" id="GO:0044038">
    <property type="term" value="P:cell wall macromolecule biosynthetic process"/>
    <property type="evidence" value="ECO:0007669"/>
    <property type="project" value="TreeGrafter"/>
</dbReference>
<feature type="transmembrane region" description="Helical" evidence="8">
    <location>
        <begin position="152"/>
        <end position="170"/>
    </location>
</feature>
<keyword evidence="7" id="KW-0479">Metal-binding</keyword>
<feature type="transmembrane region" description="Helical" evidence="8">
    <location>
        <begin position="88"/>
        <end position="107"/>
    </location>
</feature>
<evidence type="ECO:0000256" key="4">
    <source>
        <dbReference type="ARBA" id="ARBA00022692"/>
    </source>
</evidence>
<dbReference type="GO" id="GO:0009103">
    <property type="term" value="P:lipopolysaccharide biosynthetic process"/>
    <property type="evidence" value="ECO:0007669"/>
    <property type="project" value="TreeGrafter"/>
</dbReference>
<dbReference type="InterPro" id="IPR000715">
    <property type="entry name" value="Glycosyl_transferase_4"/>
</dbReference>
<comment type="caution">
    <text evidence="9">The sequence shown here is derived from an EMBL/GenBank/DDBJ whole genome shotgun (WGS) entry which is preliminary data.</text>
</comment>
<dbReference type="Pfam" id="PF00953">
    <property type="entry name" value="Glycos_transf_4"/>
    <property type="match status" value="1"/>
</dbReference>
<dbReference type="EMBL" id="DWYR01000016">
    <property type="protein sequence ID" value="HJA99142.1"/>
    <property type="molecule type" value="Genomic_DNA"/>
</dbReference>
<evidence type="ECO:0000313" key="9">
    <source>
        <dbReference type="EMBL" id="HJA99142.1"/>
    </source>
</evidence>
<evidence type="ECO:0000256" key="3">
    <source>
        <dbReference type="ARBA" id="ARBA00022679"/>
    </source>
</evidence>
<dbReference type="AlphaFoldDB" id="A0A9D2L4M6"/>
<feature type="transmembrane region" description="Helical" evidence="8">
    <location>
        <begin position="230"/>
        <end position="254"/>
    </location>
</feature>
<keyword evidence="6 8" id="KW-0472">Membrane</keyword>
<feature type="transmembrane region" description="Helical" evidence="8">
    <location>
        <begin position="266"/>
        <end position="285"/>
    </location>
</feature>
<dbReference type="GO" id="GO:0005886">
    <property type="term" value="C:plasma membrane"/>
    <property type="evidence" value="ECO:0007669"/>
    <property type="project" value="UniProtKB-SubCell"/>
</dbReference>
<dbReference type="GO" id="GO:0046872">
    <property type="term" value="F:metal ion binding"/>
    <property type="evidence" value="ECO:0007669"/>
    <property type="project" value="UniProtKB-KW"/>
</dbReference>
<feature type="transmembrane region" description="Helical" evidence="8">
    <location>
        <begin position="52"/>
        <end position="76"/>
    </location>
</feature>
<dbReference type="PROSITE" id="PS01348">
    <property type="entry name" value="MRAY_2"/>
    <property type="match status" value="1"/>
</dbReference>
<evidence type="ECO:0000256" key="8">
    <source>
        <dbReference type="SAM" id="Phobius"/>
    </source>
</evidence>
<feature type="binding site" evidence="7">
    <location>
        <position position="234"/>
    </location>
    <ligand>
        <name>Mg(2+)</name>
        <dbReference type="ChEBI" id="CHEBI:18420"/>
    </ligand>
</feature>
<reference evidence="9" key="2">
    <citation type="submission" date="2021-04" db="EMBL/GenBank/DDBJ databases">
        <authorList>
            <person name="Gilroy R."/>
        </authorList>
    </citation>
    <scope>NUCLEOTIDE SEQUENCE</scope>
    <source>
        <strain evidence="9">CHK169-11906</strain>
    </source>
</reference>
<keyword evidence="7" id="KW-0460">Magnesium</keyword>
<sequence length="368" mass="41201">MYFWVLNICLAFGLCAFLVGVFIPRILLISFRKKIFDMPDERKIHTTVIPRLGGVLFMPVVFFSFILLLGINVVMGQMQIQAAVIEDMSALTFGCCSLMILYLLGIVDDMIGVRYRGKFVGQILSAIFLIIGGVQIGSLNGVAYVWTMSPWISYPLTVLAVVFIINAINLIDGVDGLASGLSCVALLFYGIWFIVLQKYIYAILAFATFGTLAAFFYYNVFGGHKHNRKIFMGDTGSLTIGMILCFLGIQLHQFASDYDGILQNPMVLAFSPLIVPCFDVVRVYLHRVRNGKSPFMPDKNHIHHKLLAMGMNQRQVMLTLIATSIVITVLNILLSPIVNVSLLLLSDILIWILLNIWLSRRISRRSAQ</sequence>
<dbReference type="GO" id="GO:0071555">
    <property type="term" value="P:cell wall organization"/>
    <property type="evidence" value="ECO:0007669"/>
    <property type="project" value="TreeGrafter"/>
</dbReference>
<dbReference type="Proteomes" id="UP000824259">
    <property type="component" value="Unassembled WGS sequence"/>
</dbReference>
<dbReference type="CDD" id="cd06853">
    <property type="entry name" value="GT_WecA_like"/>
    <property type="match status" value="1"/>
</dbReference>
<feature type="transmembrane region" description="Helical" evidence="8">
    <location>
        <begin position="6"/>
        <end position="31"/>
    </location>
</feature>
<evidence type="ECO:0000256" key="5">
    <source>
        <dbReference type="ARBA" id="ARBA00022989"/>
    </source>
</evidence>
<evidence type="ECO:0000256" key="6">
    <source>
        <dbReference type="ARBA" id="ARBA00023136"/>
    </source>
</evidence>
<dbReference type="PANTHER" id="PTHR22926:SF3">
    <property type="entry name" value="UNDECAPRENYL-PHOSPHATE ALPHA-N-ACETYLGLUCOSAMINYL 1-PHOSPHATE TRANSFERASE"/>
    <property type="match status" value="1"/>
</dbReference>
<keyword evidence="5 8" id="KW-1133">Transmembrane helix</keyword>